<sequence length="264" mass="28795">MSGMFDIDVYLKTLAYEGPRTPTVDTLRELHKRHLMTIPYDSSLNSGRGTSLWAGVDIDQDTTFDAVVAGGRGGVCYELNGLFSALLRGLGHQTGVFAAGIRQADGTFGPDLEHVFGFARVEGDIWLTDVGFVGPSYLEPLRLAVGEVTTQSGTDFRIVLADGYHVVQRKGRTGDWQAVYRFRPEPRSYAEWGVPSSELDRFARQLSGAGTVVRGRAFDRGQRILIGKRLVTVDDGHESMRGVVDPDDYAQVLADILGRPAGAS</sequence>
<proteinExistence type="inferred from homology"/>
<dbReference type="Pfam" id="PF00797">
    <property type="entry name" value="Acetyltransf_2"/>
    <property type="match status" value="1"/>
</dbReference>
<dbReference type="Gene3D" id="2.40.128.150">
    <property type="entry name" value="Cysteine proteinases"/>
    <property type="match status" value="1"/>
</dbReference>
<dbReference type="Gene3D" id="3.30.2140.10">
    <property type="entry name" value="Arylamine N-acetyltransferase"/>
    <property type="match status" value="1"/>
</dbReference>
<dbReference type="PANTHER" id="PTHR11786:SF0">
    <property type="entry name" value="ARYLAMINE N-ACETYLTRANSFERASE 4-RELATED"/>
    <property type="match status" value="1"/>
</dbReference>
<dbReference type="InterPro" id="IPR038765">
    <property type="entry name" value="Papain-like_cys_pep_sf"/>
</dbReference>
<name>A0ABP9D0Y8_9ACTN</name>
<organism evidence="2 3">
    <name type="scientific">Streptomyces ziwulingensis</name>
    <dbReference type="NCBI Taxonomy" id="1045501"/>
    <lineage>
        <taxon>Bacteria</taxon>
        <taxon>Bacillati</taxon>
        <taxon>Actinomycetota</taxon>
        <taxon>Actinomycetes</taxon>
        <taxon>Kitasatosporales</taxon>
        <taxon>Streptomycetaceae</taxon>
        <taxon>Streptomyces</taxon>
    </lineage>
</organism>
<protein>
    <submittedName>
        <fullName evidence="2">Arylamine N-acetyltransferase</fullName>
    </submittedName>
</protein>
<evidence type="ECO:0000256" key="1">
    <source>
        <dbReference type="ARBA" id="ARBA00006547"/>
    </source>
</evidence>
<dbReference type="EMBL" id="BAABIG010000087">
    <property type="protein sequence ID" value="GAA4822939.1"/>
    <property type="molecule type" value="Genomic_DNA"/>
</dbReference>
<dbReference type="Proteomes" id="UP001501265">
    <property type="component" value="Unassembled WGS sequence"/>
</dbReference>
<evidence type="ECO:0000313" key="2">
    <source>
        <dbReference type="EMBL" id="GAA4822939.1"/>
    </source>
</evidence>
<gene>
    <name evidence="2" type="ORF">GCM10023220_65350</name>
</gene>
<keyword evidence="3" id="KW-1185">Reference proteome</keyword>
<dbReference type="SUPFAM" id="SSF54001">
    <property type="entry name" value="Cysteine proteinases"/>
    <property type="match status" value="1"/>
</dbReference>
<accession>A0ABP9D0Y8</accession>
<reference evidence="3" key="1">
    <citation type="journal article" date="2019" name="Int. J. Syst. Evol. Microbiol.">
        <title>The Global Catalogue of Microorganisms (GCM) 10K type strain sequencing project: providing services to taxonomists for standard genome sequencing and annotation.</title>
        <authorList>
            <consortium name="The Broad Institute Genomics Platform"/>
            <consortium name="The Broad Institute Genome Sequencing Center for Infectious Disease"/>
            <person name="Wu L."/>
            <person name="Ma J."/>
        </authorList>
    </citation>
    <scope>NUCLEOTIDE SEQUENCE [LARGE SCALE GENOMIC DNA]</scope>
    <source>
        <strain evidence="3">JCM 18081</strain>
    </source>
</reference>
<dbReference type="InterPro" id="IPR001447">
    <property type="entry name" value="Arylamine_N-AcTrfase"/>
</dbReference>
<evidence type="ECO:0000313" key="3">
    <source>
        <dbReference type="Proteomes" id="UP001501265"/>
    </source>
</evidence>
<comment type="caution">
    <text evidence="2">The sequence shown here is derived from an EMBL/GenBank/DDBJ whole genome shotgun (WGS) entry which is preliminary data.</text>
</comment>
<comment type="similarity">
    <text evidence="1">Belongs to the arylamine N-acetyltransferase family.</text>
</comment>
<dbReference type="PANTHER" id="PTHR11786">
    <property type="entry name" value="N-HYDROXYARYLAMINE O-ACETYLTRANSFERASE"/>
    <property type="match status" value="1"/>
</dbReference>